<dbReference type="Proteomes" id="UP000777784">
    <property type="component" value="Unassembled WGS sequence"/>
</dbReference>
<dbReference type="InterPro" id="IPR000600">
    <property type="entry name" value="ROK"/>
</dbReference>
<name>A0A948W911_UNCEI</name>
<proteinExistence type="inferred from homology"/>
<dbReference type="AlphaFoldDB" id="A0A948W911"/>
<dbReference type="Pfam" id="PF00480">
    <property type="entry name" value="ROK"/>
    <property type="match status" value="1"/>
</dbReference>
<dbReference type="SUPFAM" id="SSF53067">
    <property type="entry name" value="Actin-like ATPase domain"/>
    <property type="match status" value="1"/>
</dbReference>
<evidence type="ECO:0000256" key="1">
    <source>
        <dbReference type="ARBA" id="ARBA00006479"/>
    </source>
</evidence>
<comment type="caution">
    <text evidence="2">The sequence shown here is derived from an EMBL/GenBank/DDBJ whole genome shotgun (WGS) entry which is preliminary data.</text>
</comment>
<comment type="similarity">
    <text evidence="1">Belongs to the ROK (NagC/XylR) family.</text>
</comment>
<dbReference type="InterPro" id="IPR043129">
    <property type="entry name" value="ATPase_NBD"/>
</dbReference>
<evidence type="ECO:0000313" key="2">
    <source>
        <dbReference type="EMBL" id="MBU2693266.1"/>
    </source>
</evidence>
<accession>A0A948W911</accession>
<dbReference type="PANTHER" id="PTHR18964:SF149">
    <property type="entry name" value="BIFUNCTIONAL UDP-N-ACETYLGLUCOSAMINE 2-EPIMERASE_N-ACETYLMANNOSAMINE KINASE"/>
    <property type="match status" value="1"/>
</dbReference>
<protein>
    <submittedName>
        <fullName evidence="2">ROK family protein</fullName>
    </submittedName>
</protein>
<gene>
    <name evidence="2" type="ORF">KJ970_20300</name>
</gene>
<reference evidence="2" key="1">
    <citation type="submission" date="2021-05" db="EMBL/GenBank/DDBJ databases">
        <title>Energy efficiency and biological interactions define the core microbiome of deep oligotrophic groundwater.</title>
        <authorList>
            <person name="Mehrshad M."/>
            <person name="Lopez-Fernandez M."/>
            <person name="Bell E."/>
            <person name="Bernier-Latmani R."/>
            <person name="Bertilsson S."/>
            <person name="Dopson M."/>
        </authorList>
    </citation>
    <scope>NUCLEOTIDE SEQUENCE</scope>
    <source>
        <strain evidence="2">Modern_marine.mb.64</strain>
    </source>
</reference>
<sequence length="325" mass="34918">MMLLGIDIGGTKTAACLGDGEGKILASLRMPSRPAGELETYFAELEQMCAGLLRGAALSINHVDAIGISAPGPLSVKRGMLLAPPNNPGWVDIPIVERVSRMFNRPVAMNNDANACVLAENFFGSHRGVENMIYLTCSTGMGAGIIAAGRLIQGINDMGGEVGHHTVERNGRDCACGRKGCWEAYVGGRSVGNYLREKILSEKIETRILDLAAGDPEKIGHHTLSAATRANDPFALVEWDDYVERMAQGIGNLIMVLNPEVVFLGTIAVNEGELLLKPLREKLKKYTWHWPREACRVLPSSLGKQIGDLSSLAVAKACVDIRAAS</sequence>
<dbReference type="EMBL" id="JAHJDP010000118">
    <property type="protein sequence ID" value="MBU2693266.1"/>
    <property type="molecule type" value="Genomic_DNA"/>
</dbReference>
<dbReference type="Gene3D" id="3.30.420.40">
    <property type="match status" value="2"/>
</dbReference>
<evidence type="ECO:0000313" key="3">
    <source>
        <dbReference type="Proteomes" id="UP000777784"/>
    </source>
</evidence>
<organism evidence="2 3">
    <name type="scientific">Eiseniibacteriota bacterium</name>
    <dbReference type="NCBI Taxonomy" id="2212470"/>
    <lineage>
        <taxon>Bacteria</taxon>
        <taxon>Candidatus Eiseniibacteriota</taxon>
    </lineage>
</organism>
<dbReference type="PANTHER" id="PTHR18964">
    <property type="entry name" value="ROK (REPRESSOR, ORF, KINASE) FAMILY"/>
    <property type="match status" value="1"/>
</dbReference>